<dbReference type="PANTHER" id="PTHR43649">
    <property type="entry name" value="ARABINOSE-BINDING PROTEIN-RELATED"/>
    <property type="match status" value="1"/>
</dbReference>
<dbReference type="InterPro" id="IPR006059">
    <property type="entry name" value="SBP"/>
</dbReference>
<accession>A0A198AHU2</accession>
<keyword evidence="1" id="KW-1003">Cell membrane</keyword>
<dbReference type="InterPro" id="IPR050490">
    <property type="entry name" value="Bact_solute-bd_prot1"/>
</dbReference>
<feature type="signal peptide" evidence="6">
    <location>
        <begin position="1"/>
        <end position="30"/>
    </location>
</feature>
<comment type="caution">
    <text evidence="7">The sequence shown here is derived from an EMBL/GenBank/DDBJ whole genome shotgun (WGS) entry which is preliminary data.</text>
</comment>
<evidence type="ECO:0000256" key="6">
    <source>
        <dbReference type="SAM" id="SignalP"/>
    </source>
</evidence>
<feature type="chain" id="PRO_5039075652" evidence="6">
    <location>
        <begin position="31"/>
        <end position="549"/>
    </location>
</feature>
<dbReference type="SUPFAM" id="SSF53850">
    <property type="entry name" value="Periplasmic binding protein-like II"/>
    <property type="match status" value="1"/>
</dbReference>
<keyword evidence="4" id="KW-0564">Palmitate</keyword>
<dbReference type="EMBL" id="LYPB01000050">
    <property type="protein sequence ID" value="OAS20635.1"/>
    <property type="molecule type" value="Genomic_DNA"/>
</dbReference>
<evidence type="ECO:0000256" key="1">
    <source>
        <dbReference type="ARBA" id="ARBA00022475"/>
    </source>
</evidence>
<sequence length="549" mass="61186">MNRKKRTIQLTVISAAALSVFMAGCSSDTAKSTPAATGTAPAVSAAAEVKYPASITYWVQLNGNAGAIMKTYNEMAAYKEIEKKTGTKVEFQHPPTGQEKDQFNIMLASGSLTDVVEYNFASGTGAAAAQSPDALIKGKQILRLNELIEKYAPNLTKVLKERPEFRKMMTTDEGNIYVMPNLLGDEQLSVVNGPIFRKDWLDKLNLKVPTTIPEWETVLKAFRDKDPNGNGKQDEIPFFMNLAGDFDLNHLFVGAYGIATDFYNDNGKVKYGPIQPEYKEFLATLARWYKEGLIDKDYASIKDSKLKDNKIISNQVGAYSGFAGSGLGRYLDLAKGTNPGFSLVGAPYPKLKEGGPNPLGQYTMPFVGYGAAISAKAKNPEQIIQWLDYKYGPEGHMLINFGIEGESYKMENGYPKYTDMIMNNPDKLPMTQAMAKYFQSSWNGPFVQDKRVIEQYYTIPAQREAQKTWAQADHSKQMPSISLNADESSKTASVMNDVKTYKEEMFNKFVMNAEPIESFDKYVQTMKSMGIEEAIKVRQAALDRYLSRK</sequence>
<dbReference type="OrthoDB" id="9787283at2"/>
<keyword evidence="8" id="KW-1185">Reference proteome</keyword>
<evidence type="ECO:0000313" key="8">
    <source>
        <dbReference type="Proteomes" id="UP000078454"/>
    </source>
</evidence>
<dbReference type="PANTHER" id="PTHR43649:SF33">
    <property type="entry name" value="POLYGALACTURONAN_RHAMNOGALACTURONAN-BINDING PROTEIN YTCQ"/>
    <property type="match status" value="1"/>
</dbReference>
<name>A0A198AHU2_9BACL</name>
<dbReference type="AlphaFoldDB" id="A0A198AHU2"/>
<keyword evidence="3" id="KW-0472">Membrane</keyword>
<dbReference type="Gene3D" id="3.40.190.10">
    <property type="entry name" value="Periplasmic binding protein-like II"/>
    <property type="match status" value="2"/>
</dbReference>
<keyword evidence="5" id="KW-0449">Lipoprotein</keyword>
<organism evidence="7 8">
    <name type="scientific">Paenibacillus oryzisoli</name>
    <dbReference type="NCBI Taxonomy" id="1850517"/>
    <lineage>
        <taxon>Bacteria</taxon>
        <taxon>Bacillati</taxon>
        <taxon>Bacillota</taxon>
        <taxon>Bacilli</taxon>
        <taxon>Bacillales</taxon>
        <taxon>Paenibacillaceae</taxon>
        <taxon>Paenibacillus</taxon>
    </lineage>
</organism>
<dbReference type="PROSITE" id="PS51257">
    <property type="entry name" value="PROKAR_LIPOPROTEIN"/>
    <property type="match status" value="1"/>
</dbReference>
<reference evidence="7 8" key="1">
    <citation type="submission" date="2016-05" db="EMBL/GenBank/DDBJ databases">
        <title>Paenibacillus sp. 1ZS3-15 nov., isolated from the rhizosphere soil.</title>
        <authorList>
            <person name="Zhang X.X."/>
            <person name="Zhang J."/>
        </authorList>
    </citation>
    <scope>NUCLEOTIDE SEQUENCE [LARGE SCALE GENOMIC DNA]</scope>
    <source>
        <strain evidence="7 8">1ZS3-15</strain>
    </source>
</reference>
<evidence type="ECO:0000313" key="7">
    <source>
        <dbReference type="EMBL" id="OAS20635.1"/>
    </source>
</evidence>
<proteinExistence type="predicted"/>
<dbReference type="RefSeq" id="WP_068663259.1">
    <property type="nucleotide sequence ID" value="NZ_LYPB01000050.1"/>
</dbReference>
<dbReference type="STRING" id="1850517.A8708_19015"/>
<protein>
    <submittedName>
        <fullName evidence="7">ABC transporter substrate-binding protein</fullName>
    </submittedName>
</protein>
<dbReference type="Pfam" id="PF01547">
    <property type="entry name" value="SBP_bac_1"/>
    <property type="match status" value="1"/>
</dbReference>
<evidence type="ECO:0000256" key="4">
    <source>
        <dbReference type="ARBA" id="ARBA00023139"/>
    </source>
</evidence>
<evidence type="ECO:0000256" key="5">
    <source>
        <dbReference type="ARBA" id="ARBA00023288"/>
    </source>
</evidence>
<dbReference type="Proteomes" id="UP000078454">
    <property type="component" value="Unassembled WGS sequence"/>
</dbReference>
<evidence type="ECO:0000256" key="3">
    <source>
        <dbReference type="ARBA" id="ARBA00023136"/>
    </source>
</evidence>
<gene>
    <name evidence="7" type="ORF">A8708_19015</name>
</gene>
<evidence type="ECO:0000256" key="2">
    <source>
        <dbReference type="ARBA" id="ARBA00022729"/>
    </source>
</evidence>
<keyword evidence="2 6" id="KW-0732">Signal</keyword>